<dbReference type="Proteomes" id="UP000593561">
    <property type="component" value="Unassembled WGS sequence"/>
</dbReference>
<evidence type="ECO:0000313" key="3">
    <source>
        <dbReference type="Proteomes" id="UP000593561"/>
    </source>
</evidence>
<sequence length="175" mass="19763">MLWSKQEAVEVKMVGENLFIFQFSSSIARDWVLDHSSWHIQNKLMGLSYITSALGALLYMNNIITFQQRLTYTQCRSFSHSGKHYSKKNEVKVWRVNAPDCGATLISTFEVSSKGKPMVLDIFLTLKPNHVFLGDLKPKLALLAVSPLVRSLMATKQENLGKGKKKMNNSLAKGR</sequence>
<comment type="caution">
    <text evidence="2">The sequence shown here is derived from an EMBL/GenBank/DDBJ whole genome shotgun (WGS) entry which is preliminary data.</text>
</comment>
<evidence type="ECO:0000259" key="1">
    <source>
        <dbReference type="Pfam" id="PF14111"/>
    </source>
</evidence>
<keyword evidence="3" id="KW-1185">Reference proteome</keyword>
<feature type="domain" description="DUF4283" evidence="1">
    <location>
        <begin position="2"/>
        <end position="47"/>
    </location>
</feature>
<name>A0A7J8SUY4_GOSDV</name>
<evidence type="ECO:0000313" key="2">
    <source>
        <dbReference type="EMBL" id="MBA0629907.1"/>
    </source>
</evidence>
<proteinExistence type="predicted"/>
<dbReference type="EMBL" id="JABFAC010000012">
    <property type="protein sequence ID" value="MBA0629907.1"/>
    <property type="molecule type" value="Genomic_DNA"/>
</dbReference>
<dbReference type="Pfam" id="PF14111">
    <property type="entry name" value="DUF4283"/>
    <property type="match status" value="1"/>
</dbReference>
<gene>
    <name evidence="2" type="ORF">Godav_002051</name>
</gene>
<accession>A0A7J8SUY4</accession>
<protein>
    <recommendedName>
        <fullName evidence="1">DUF4283 domain-containing protein</fullName>
    </recommendedName>
</protein>
<dbReference type="InterPro" id="IPR025558">
    <property type="entry name" value="DUF4283"/>
</dbReference>
<reference evidence="2 3" key="1">
    <citation type="journal article" date="2019" name="Genome Biol. Evol.">
        <title>Insights into the evolution of the New World diploid cottons (Gossypium, subgenus Houzingenia) based on genome sequencing.</title>
        <authorList>
            <person name="Grover C.E."/>
            <person name="Arick M.A. 2nd"/>
            <person name="Thrash A."/>
            <person name="Conover J.L."/>
            <person name="Sanders W.S."/>
            <person name="Peterson D.G."/>
            <person name="Frelichowski J.E."/>
            <person name="Scheffler J.A."/>
            <person name="Scheffler B.E."/>
            <person name="Wendel J.F."/>
        </authorList>
    </citation>
    <scope>NUCLEOTIDE SEQUENCE [LARGE SCALE GENOMIC DNA]</scope>
    <source>
        <strain evidence="2">27</strain>
        <tissue evidence="2">Leaf</tissue>
    </source>
</reference>
<dbReference type="AlphaFoldDB" id="A0A7J8SUY4"/>
<organism evidence="2 3">
    <name type="scientific">Gossypium davidsonii</name>
    <name type="common">Davidson's cotton</name>
    <name type="synonym">Gossypium klotzschianum subsp. davidsonii</name>
    <dbReference type="NCBI Taxonomy" id="34287"/>
    <lineage>
        <taxon>Eukaryota</taxon>
        <taxon>Viridiplantae</taxon>
        <taxon>Streptophyta</taxon>
        <taxon>Embryophyta</taxon>
        <taxon>Tracheophyta</taxon>
        <taxon>Spermatophyta</taxon>
        <taxon>Magnoliopsida</taxon>
        <taxon>eudicotyledons</taxon>
        <taxon>Gunneridae</taxon>
        <taxon>Pentapetalae</taxon>
        <taxon>rosids</taxon>
        <taxon>malvids</taxon>
        <taxon>Malvales</taxon>
        <taxon>Malvaceae</taxon>
        <taxon>Malvoideae</taxon>
        <taxon>Gossypium</taxon>
    </lineage>
</organism>